<dbReference type="OrthoDB" id="308690at2759"/>
<protein>
    <submittedName>
        <fullName evidence="2">Uncharacterized protein</fullName>
    </submittedName>
</protein>
<feature type="region of interest" description="Disordered" evidence="1">
    <location>
        <begin position="175"/>
        <end position="212"/>
    </location>
</feature>
<dbReference type="SUPFAM" id="SSF75011">
    <property type="entry name" value="3-carboxy-cis,cis-mucoante lactonizing enzyme"/>
    <property type="match status" value="1"/>
</dbReference>
<keyword evidence="3" id="KW-1185">Reference proteome</keyword>
<evidence type="ECO:0000256" key="1">
    <source>
        <dbReference type="SAM" id="MobiDB-lite"/>
    </source>
</evidence>
<name>A0A1X6P0F6_PORUM</name>
<feature type="compositionally biased region" description="Basic residues" evidence="1">
    <location>
        <begin position="327"/>
        <end position="338"/>
    </location>
</feature>
<reference evidence="2 3" key="1">
    <citation type="submission" date="2017-03" db="EMBL/GenBank/DDBJ databases">
        <title>WGS assembly of Porphyra umbilicalis.</title>
        <authorList>
            <person name="Brawley S.H."/>
            <person name="Blouin N.A."/>
            <person name="Ficko-Blean E."/>
            <person name="Wheeler G.L."/>
            <person name="Lohr M."/>
            <person name="Goodson H.V."/>
            <person name="Jenkins J.W."/>
            <person name="Blaby-Haas C.E."/>
            <person name="Helliwell K.E."/>
            <person name="Chan C."/>
            <person name="Marriage T."/>
            <person name="Bhattacharya D."/>
            <person name="Klein A.S."/>
            <person name="Badis Y."/>
            <person name="Brodie J."/>
            <person name="Cao Y."/>
            <person name="Collen J."/>
            <person name="Dittami S.M."/>
            <person name="Gachon C.M."/>
            <person name="Green B.R."/>
            <person name="Karpowicz S."/>
            <person name="Kim J.W."/>
            <person name="Kudahl U."/>
            <person name="Lin S."/>
            <person name="Michel G."/>
            <person name="Mittag M."/>
            <person name="Olson B.J."/>
            <person name="Pangilinan J."/>
            <person name="Peng Y."/>
            <person name="Qiu H."/>
            <person name="Shu S."/>
            <person name="Singer J.T."/>
            <person name="Smith A.G."/>
            <person name="Sprecher B.N."/>
            <person name="Wagner V."/>
            <person name="Wang W."/>
            <person name="Wang Z.-Y."/>
            <person name="Yan J."/>
            <person name="Yarish C."/>
            <person name="Zoeuner-Riek S."/>
            <person name="Zhuang Y."/>
            <person name="Zou Y."/>
            <person name="Lindquist E.A."/>
            <person name="Grimwood J."/>
            <person name="Barry K."/>
            <person name="Rokhsar D.S."/>
            <person name="Schmutz J."/>
            <person name="Stiller J.W."/>
            <person name="Grossman A.R."/>
            <person name="Prochnik S.E."/>
        </authorList>
    </citation>
    <scope>NUCLEOTIDE SEQUENCE [LARGE SCALE GENOMIC DNA]</scope>
    <source>
        <strain evidence="2">4086291</strain>
    </source>
</reference>
<dbReference type="PANTHER" id="PTHR16220">
    <property type="entry name" value="WD REPEAT PROTEIN 8-RELATED"/>
    <property type="match status" value="1"/>
</dbReference>
<feature type="compositionally biased region" description="Pro residues" evidence="1">
    <location>
        <begin position="200"/>
        <end position="209"/>
    </location>
</feature>
<dbReference type="InterPro" id="IPR052778">
    <property type="entry name" value="Centrosome-WD_assoc"/>
</dbReference>
<dbReference type="PANTHER" id="PTHR16220:SF0">
    <property type="entry name" value="WD REPEAT-CONTAINING PROTEIN WRAP73"/>
    <property type="match status" value="1"/>
</dbReference>
<dbReference type="AlphaFoldDB" id="A0A1X6P0F6"/>
<proteinExistence type="predicted"/>
<evidence type="ECO:0000313" key="3">
    <source>
        <dbReference type="Proteomes" id="UP000218209"/>
    </source>
</evidence>
<dbReference type="GO" id="GO:0005815">
    <property type="term" value="C:microtubule organizing center"/>
    <property type="evidence" value="ECO:0007669"/>
    <property type="project" value="TreeGrafter"/>
</dbReference>
<dbReference type="Proteomes" id="UP000218209">
    <property type="component" value="Unassembled WGS sequence"/>
</dbReference>
<evidence type="ECO:0000313" key="2">
    <source>
        <dbReference type="EMBL" id="OSX74265.1"/>
    </source>
</evidence>
<organism evidence="2 3">
    <name type="scientific">Porphyra umbilicalis</name>
    <name type="common">Purple laver</name>
    <name type="synonym">Red alga</name>
    <dbReference type="NCBI Taxonomy" id="2786"/>
    <lineage>
        <taxon>Eukaryota</taxon>
        <taxon>Rhodophyta</taxon>
        <taxon>Bangiophyceae</taxon>
        <taxon>Bangiales</taxon>
        <taxon>Bangiaceae</taxon>
        <taxon>Porphyra</taxon>
    </lineage>
</organism>
<feature type="compositionally biased region" description="Low complexity" evidence="1">
    <location>
        <begin position="184"/>
        <end position="193"/>
    </location>
</feature>
<dbReference type="GO" id="GO:1990811">
    <property type="term" value="C:MWP complex"/>
    <property type="evidence" value="ECO:0007669"/>
    <property type="project" value="TreeGrafter"/>
</dbReference>
<dbReference type="Gene3D" id="2.130.10.10">
    <property type="entry name" value="YVTN repeat-like/Quinoprotein amine dehydrogenase"/>
    <property type="match status" value="1"/>
</dbReference>
<dbReference type="InterPro" id="IPR015943">
    <property type="entry name" value="WD40/YVTN_repeat-like_dom_sf"/>
</dbReference>
<sequence length="390" mass="39157">MQEKMRTIVCVATNRSGAPPPPPPPTRLTVRGTHTLTPHYTLLLDAPPAGLAFSPDGDGARLLVVSPAAARADVLDVAAGEWAAALDGGGRGVAAASWSACGRYVAVVPADGLSVCVWGVASGVRVAELGRVKVVAPLPLALPPLRAAGAAAATGAAGGRGGRSAAAAAAGGLGRGRAGGGVSGAKAGVSPPSGRGGGGRPPPPPPPTPLLAYSPVAPLAAAVARSPTGDRVCLYATDAAVELTDVASGAAAGTITGWAPLGDWAVGSSDTAGLAWAPDGRCLAVWDGPLSYRLALYTATGERVAGVEADATTAAVAEGVLGAGRGGGRRHRQRRRPPPLRAASACQAWRGPRRAACWRWRATTSPSASSARITARSWRSPTTRRWTWRR</sequence>
<gene>
    <name evidence="2" type="ORF">BU14_0298s0009</name>
</gene>
<accession>A0A1X6P0F6</accession>
<feature type="region of interest" description="Disordered" evidence="1">
    <location>
        <begin position="322"/>
        <end position="345"/>
    </location>
</feature>
<dbReference type="EMBL" id="KV918956">
    <property type="protein sequence ID" value="OSX74265.1"/>
    <property type="molecule type" value="Genomic_DNA"/>
</dbReference>